<protein>
    <submittedName>
        <fullName evidence="5">DUF1232 domain-containing protein</fullName>
    </submittedName>
</protein>
<evidence type="ECO:0000256" key="3">
    <source>
        <dbReference type="ARBA" id="ARBA00022989"/>
    </source>
</evidence>
<dbReference type="GO" id="GO:0012505">
    <property type="term" value="C:endomembrane system"/>
    <property type="evidence" value="ECO:0007669"/>
    <property type="project" value="UniProtKB-SubCell"/>
</dbReference>
<evidence type="ECO:0000256" key="2">
    <source>
        <dbReference type="ARBA" id="ARBA00022692"/>
    </source>
</evidence>
<dbReference type="EMBL" id="CP066776">
    <property type="protein sequence ID" value="QQL46244.1"/>
    <property type="molecule type" value="Genomic_DNA"/>
</dbReference>
<keyword evidence="6" id="KW-1185">Reference proteome</keyword>
<evidence type="ECO:0000256" key="4">
    <source>
        <dbReference type="ARBA" id="ARBA00023136"/>
    </source>
</evidence>
<dbReference type="Proteomes" id="UP000475117">
    <property type="component" value="Chromosome"/>
</dbReference>
<organism evidence="5 6">
    <name type="scientific">Sulfuriroseicoccus oceanibius</name>
    <dbReference type="NCBI Taxonomy" id="2707525"/>
    <lineage>
        <taxon>Bacteria</taxon>
        <taxon>Pseudomonadati</taxon>
        <taxon>Verrucomicrobiota</taxon>
        <taxon>Verrucomicrobiia</taxon>
        <taxon>Verrucomicrobiales</taxon>
        <taxon>Verrucomicrobiaceae</taxon>
        <taxon>Sulfuriroseicoccus</taxon>
    </lineage>
</organism>
<evidence type="ECO:0000313" key="6">
    <source>
        <dbReference type="Proteomes" id="UP000475117"/>
    </source>
</evidence>
<proteinExistence type="predicted"/>
<dbReference type="Pfam" id="PF06803">
    <property type="entry name" value="DUF1232"/>
    <property type="match status" value="1"/>
</dbReference>
<dbReference type="KEGG" id="soa:G3M56_006605"/>
<reference evidence="5 6" key="1">
    <citation type="submission" date="2020-12" db="EMBL/GenBank/DDBJ databases">
        <title>Sulforoseuscoccus oceanibium gen. nov., sp. nov., a representative of the phylum Verrucomicrobia with special cytoplasmic membrane, and proposal of Sulforoseuscoccusaceae fam. nov.</title>
        <authorList>
            <person name="Xi F."/>
        </authorList>
    </citation>
    <scope>NUCLEOTIDE SEQUENCE [LARGE SCALE GENOMIC DNA]</scope>
    <source>
        <strain evidence="5 6">T37</strain>
    </source>
</reference>
<keyword evidence="2" id="KW-0812">Transmembrane</keyword>
<name>A0A6B3KZU4_9BACT</name>
<gene>
    <name evidence="5" type="ORF">G3M56_006605</name>
</gene>
<dbReference type="RefSeq" id="WP_164361361.1">
    <property type="nucleotide sequence ID" value="NZ_CP066776.1"/>
</dbReference>
<accession>A0A6B3KZU4</accession>
<dbReference type="AlphaFoldDB" id="A0A6B3KZU4"/>
<keyword evidence="3" id="KW-1133">Transmembrane helix</keyword>
<sequence>MNQDANHDFYLRLRSKITRWAKTPGGKRHHLLNTLLLAPDFFHLLCKLSADPEVPLKHKAQVAAALTYFAAPIDLMPEALMGPAGYADDVALAAWCLNQLLNKVDASVVHKHWAGNGKLIDQIRRVIDTTDSKLGGGVATRAARWLERKTALTAK</sequence>
<comment type="subcellular location">
    <subcellularLocation>
        <location evidence="1">Endomembrane system</location>
        <topology evidence="1">Multi-pass membrane protein</topology>
    </subcellularLocation>
</comment>
<keyword evidence="4" id="KW-0472">Membrane</keyword>
<evidence type="ECO:0000313" key="5">
    <source>
        <dbReference type="EMBL" id="QQL46244.1"/>
    </source>
</evidence>
<dbReference type="InterPro" id="IPR010652">
    <property type="entry name" value="DUF1232"/>
</dbReference>
<evidence type="ECO:0000256" key="1">
    <source>
        <dbReference type="ARBA" id="ARBA00004127"/>
    </source>
</evidence>